<dbReference type="eggNOG" id="KOG1493">
    <property type="taxonomic scope" value="Eukaryota"/>
</dbReference>
<dbReference type="EMBL" id="GG745339">
    <property type="protein sequence ID" value="KNE61858.1"/>
    <property type="molecule type" value="Genomic_DNA"/>
</dbReference>
<keyword evidence="5" id="KW-0498">Mitosis</keyword>
<dbReference type="SUPFAM" id="SSF57850">
    <property type="entry name" value="RING/U-box"/>
    <property type="match status" value="1"/>
</dbReference>
<evidence type="ECO:0000256" key="6">
    <source>
        <dbReference type="ARBA" id="ARBA00022786"/>
    </source>
</evidence>
<evidence type="ECO:0000256" key="9">
    <source>
        <dbReference type="PROSITE-ProRule" id="PRU00175"/>
    </source>
</evidence>
<dbReference type="InterPro" id="IPR024991">
    <property type="entry name" value="RING-H2_APC11"/>
</dbReference>
<dbReference type="PROSITE" id="PS50089">
    <property type="entry name" value="ZF_RING_2"/>
    <property type="match status" value="1"/>
</dbReference>
<organism evidence="12 13">
    <name type="scientific">Allomyces macrogynus (strain ATCC 38327)</name>
    <name type="common">Allomyces javanicus var. macrogynus</name>
    <dbReference type="NCBI Taxonomy" id="578462"/>
    <lineage>
        <taxon>Eukaryota</taxon>
        <taxon>Fungi</taxon>
        <taxon>Fungi incertae sedis</taxon>
        <taxon>Blastocladiomycota</taxon>
        <taxon>Blastocladiomycetes</taxon>
        <taxon>Blastocladiales</taxon>
        <taxon>Blastocladiaceae</taxon>
        <taxon>Allomyces</taxon>
    </lineage>
</organism>
<evidence type="ECO:0000256" key="7">
    <source>
        <dbReference type="ARBA" id="ARBA00022833"/>
    </source>
</evidence>
<evidence type="ECO:0000256" key="8">
    <source>
        <dbReference type="ARBA" id="ARBA00023306"/>
    </source>
</evidence>
<dbReference type="GO" id="GO:0008270">
    <property type="term" value="F:zinc ion binding"/>
    <property type="evidence" value="ECO:0007669"/>
    <property type="project" value="UniProtKB-KW"/>
</dbReference>
<dbReference type="GO" id="GO:0051301">
    <property type="term" value="P:cell division"/>
    <property type="evidence" value="ECO:0007669"/>
    <property type="project" value="UniProtKB-KW"/>
</dbReference>
<evidence type="ECO:0000256" key="3">
    <source>
        <dbReference type="ARBA" id="ARBA00022723"/>
    </source>
</evidence>
<keyword evidence="6" id="KW-0833">Ubl conjugation pathway</keyword>
<evidence type="ECO:0000256" key="10">
    <source>
        <dbReference type="SAM" id="MobiDB-lite"/>
    </source>
</evidence>
<dbReference type="GO" id="GO:0061630">
    <property type="term" value="F:ubiquitin protein ligase activity"/>
    <property type="evidence" value="ECO:0007669"/>
    <property type="project" value="InterPro"/>
</dbReference>
<evidence type="ECO:0000259" key="11">
    <source>
        <dbReference type="PROSITE" id="PS50089"/>
    </source>
</evidence>
<evidence type="ECO:0000256" key="2">
    <source>
        <dbReference type="ARBA" id="ARBA00022618"/>
    </source>
</evidence>
<keyword evidence="8" id="KW-0131">Cell cycle</keyword>
<dbReference type="GO" id="GO:0005680">
    <property type="term" value="C:anaphase-promoting complex"/>
    <property type="evidence" value="ECO:0007669"/>
    <property type="project" value="InterPro"/>
</dbReference>
<dbReference type="VEuPathDB" id="FungiDB:AMAG_07130"/>
<dbReference type="Gene3D" id="3.30.40.10">
    <property type="entry name" value="Zinc/RING finger domain, C3HC4 (zinc finger)"/>
    <property type="match status" value="1"/>
</dbReference>
<accession>A0A0L0SH68</accession>
<keyword evidence="13" id="KW-1185">Reference proteome</keyword>
<feature type="domain" description="RING-type" evidence="11">
    <location>
        <begin position="36"/>
        <end position="78"/>
    </location>
</feature>
<dbReference type="InterPro" id="IPR051031">
    <property type="entry name" value="RING-box_E3_Ubiquitin_Ligase"/>
</dbReference>
<evidence type="ECO:0000313" key="13">
    <source>
        <dbReference type="Proteomes" id="UP000054350"/>
    </source>
</evidence>
<name>A0A0L0SH68_ALLM3</name>
<evidence type="ECO:0000256" key="1">
    <source>
        <dbReference type="ARBA" id="ARBA00013928"/>
    </source>
</evidence>
<reference evidence="13" key="2">
    <citation type="submission" date="2009-11" db="EMBL/GenBank/DDBJ databases">
        <title>The Genome Sequence of Allomyces macrogynus strain ATCC 38327.</title>
        <authorList>
            <consortium name="The Broad Institute Genome Sequencing Platform"/>
            <person name="Russ C."/>
            <person name="Cuomo C."/>
            <person name="Shea T."/>
            <person name="Young S.K."/>
            <person name="Zeng Q."/>
            <person name="Koehrsen M."/>
            <person name="Haas B."/>
            <person name="Borodovsky M."/>
            <person name="Guigo R."/>
            <person name="Alvarado L."/>
            <person name="Berlin A."/>
            <person name="Borenstein D."/>
            <person name="Chen Z."/>
            <person name="Engels R."/>
            <person name="Freedman E."/>
            <person name="Gellesch M."/>
            <person name="Goldberg J."/>
            <person name="Griggs A."/>
            <person name="Gujja S."/>
            <person name="Heiman D."/>
            <person name="Hepburn T."/>
            <person name="Howarth C."/>
            <person name="Jen D."/>
            <person name="Larson L."/>
            <person name="Lewis B."/>
            <person name="Mehta T."/>
            <person name="Park D."/>
            <person name="Pearson M."/>
            <person name="Roberts A."/>
            <person name="Saif S."/>
            <person name="Shenoy N."/>
            <person name="Sisk P."/>
            <person name="Stolte C."/>
            <person name="Sykes S."/>
            <person name="Walk T."/>
            <person name="White J."/>
            <person name="Yandava C."/>
            <person name="Burger G."/>
            <person name="Gray M.W."/>
            <person name="Holland P.W.H."/>
            <person name="King N."/>
            <person name="Lang F.B.F."/>
            <person name="Roger A.J."/>
            <person name="Ruiz-Trillo I."/>
            <person name="Lander E."/>
            <person name="Nusbaum C."/>
        </authorList>
    </citation>
    <scope>NUCLEOTIDE SEQUENCE [LARGE SCALE GENOMIC DNA]</scope>
    <source>
        <strain evidence="13">ATCC 38327</strain>
    </source>
</reference>
<dbReference type="OMA" id="PTRSHEC"/>
<evidence type="ECO:0000256" key="4">
    <source>
        <dbReference type="ARBA" id="ARBA00022771"/>
    </source>
</evidence>
<keyword evidence="7" id="KW-0862">Zinc</keyword>
<dbReference type="PANTHER" id="PTHR11210">
    <property type="entry name" value="RING BOX"/>
    <property type="match status" value="1"/>
</dbReference>
<dbReference type="Proteomes" id="UP000054350">
    <property type="component" value="Unassembled WGS sequence"/>
</dbReference>
<evidence type="ECO:0000313" key="12">
    <source>
        <dbReference type="EMBL" id="KNE61858.1"/>
    </source>
</evidence>
<sequence length="108" mass="11810">MKVRVKSVTMAAVWHWDTAGADDTCGFCHDRLDAPCPSCHHPGDACPPTRSHECPHLHHEHCMAKSTRLGNAICPLCRKDWIMVDGPAAPGDDSFAENAENQAPPIQE</sequence>
<evidence type="ECO:0000256" key="5">
    <source>
        <dbReference type="ARBA" id="ARBA00022776"/>
    </source>
</evidence>
<dbReference type="AlphaFoldDB" id="A0A0L0SH68"/>
<feature type="region of interest" description="Disordered" evidence="10">
    <location>
        <begin position="88"/>
        <end position="108"/>
    </location>
</feature>
<gene>
    <name evidence="12" type="ORF">AMAG_07130</name>
</gene>
<dbReference type="OrthoDB" id="428577at2759"/>
<reference evidence="12 13" key="1">
    <citation type="submission" date="2009-11" db="EMBL/GenBank/DDBJ databases">
        <title>Annotation of Allomyces macrogynus ATCC 38327.</title>
        <authorList>
            <consortium name="The Broad Institute Genome Sequencing Platform"/>
            <person name="Russ C."/>
            <person name="Cuomo C."/>
            <person name="Burger G."/>
            <person name="Gray M.W."/>
            <person name="Holland P.W.H."/>
            <person name="King N."/>
            <person name="Lang F.B.F."/>
            <person name="Roger A.J."/>
            <person name="Ruiz-Trillo I."/>
            <person name="Young S.K."/>
            <person name="Zeng Q."/>
            <person name="Gargeya S."/>
            <person name="Fitzgerald M."/>
            <person name="Haas B."/>
            <person name="Abouelleil A."/>
            <person name="Alvarado L."/>
            <person name="Arachchi H.M."/>
            <person name="Berlin A."/>
            <person name="Chapman S.B."/>
            <person name="Gearin G."/>
            <person name="Goldberg J."/>
            <person name="Griggs A."/>
            <person name="Gujja S."/>
            <person name="Hansen M."/>
            <person name="Heiman D."/>
            <person name="Howarth C."/>
            <person name="Larimer J."/>
            <person name="Lui A."/>
            <person name="MacDonald P.J.P."/>
            <person name="McCowen C."/>
            <person name="Montmayeur A."/>
            <person name="Murphy C."/>
            <person name="Neiman D."/>
            <person name="Pearson M."/>
            <person name="Priest M."/>
            <person name="Roberts A."/>
            <person name="Saif S."/>
            <person name="Shea T."/>
            <person name="Sisk P."/>
            <person name="Stolte C."/>
            <person name="Sykes S."/>
            <person name="Wortman J."/>
            <person name="Nusbaum C."/>
            <person name="Birren B."/>
        </authorList>
    </citation>
    <scope>NUCLEOTIDE SEQUENCE [LARGE SCALE GENOMIC DNA]</scope>
    <source>
        <strain evidence="12 13">ATCC 38327</strain>
    </source>
</reference>
<dbReference type="InterPro" id="IPR001841">
    <property type="entry name" value="Znf_RING"/>
</dbReference>
<dbReference type="InterPro" id="IPR013083">
    <property type="entry name" value="Znf_RING/FYVE/PHD"/>
</dbReference>
<proteinExistence type="predicted"/>
<dbReference type="GO" id="GO:0097602">
    <property type="term" value="F:cullin family protein binding"/>
    <property type="evidence" value="ECO:0007669"/>
    <property type="project" value="InterPro"/>
</dbReference>
<keyword evidence="4 9" id="KW-0863">Zinc-finger</keyword>
<protein>
    <recommendedName>
        <fullName evidence="1">Anaphase-promoting complex subunit 11</fullName>
    </recommendedName>
</protein>
<dbReference type="STRING" id="578462.A0A0L0SH68"/>
<dbReference type="Pfam" id="PF12861">
    <property type="entry name" value="zf-ANAPC11"/>
    <property type="match status" value="1"/>
</dbReference>
<dbReference type="GO" id="GO:0031145">
    <property type="term" value="P:anaphase-promoting complex-dependent catabolic process"/>
    <property type="evidence" value="ECO:0007669"/>
    <property type="project" value="InterPro"/>
</dbReference>
<keyword evidence="3" id="KW-0479">Metal-binding</keyword>
<keyword evidence="2" id="KW-0132">Cell division</keyword>